<accession>A0A9P7RRV2</accession>
<dbReference type="Proteomes" id="UP001049176">
    <property type="component" value="Chromosome 8"/>
</dbReference>
<organism evidence="1 2">
    <name type="scientific">Marasmius oreades</name>
    <name type="common">fairy-ring Marasmius</name>
    <dbReference type="NCBI Taxonomy" id="181124"/>
    <lineage>
        <taxon>Eukaryota</taxon>
        <taxon>Fungi</taxon>
        <taxon>Dikarya</taxon>
        <taxon>Basidiomycota</taxon>
        <taxon>Agaricomycotina</taxon>
        <taxon>Agaricomycetes</taxon>
        <taxon>Agaricomycetidae</taxon>
        <taxon>Agaricales</taxon>
        <taxon>Marasmiineae</taxon>
        <taxon>Marasmiaceae</taxon>
        <taxon>Marasmius</taxon>
    </lineage>
</organism>
<comment type="caution">
    <text evidence="1">The sequence shown here is derived from an EMBL/GenBank/DDBJ whole genome shotgun (WGS) entry which is preliminary data.</text>
</comment>
<evidence type="ECO:0000313" key="1">
    <source>
        <dbReference type="EMBL" id="KAG7088512.1"/>
    </source>
</evidence>
<keyword evidence="2" id="KW-1185">Reference proteome</keyword>
<dbReference type="GeneID" id="66081571"/>
<dbReference type="EMBL" id="CM032188">
    <property type="protein sequence ID" value="KAG7088512.1"/>
    <property type="molecule type" value="Genomic_DNA"/>
</dbReference>
<dbReference type="AlphaFoldDB" id="A0A9P7RRV2"/>
<name>A0A9P7RRV2_9AGAR</name>
<reference evidence="1" key="1">
    <citation type="journal article" date="2021" name="Genome Biol. Evol.">
        <title>The assembled and annotated genome of the fairy-ring fungus Marasmius oreades.</title>
        <authorList>
            <person name="Hiltunen M."/>
            <person name="Ament-Velasquez S.L."/>
            <person name="Johannesson H."/>
        </authorList>
    </citation>
    <scope>NUCLEOTIDE SEQUENCE</scope>
    <source>
        <strain evidence="1">03SP1</strain>
    </source>
</reference>
<dbReference type="RefSeq" id="XP_043004983.1">
    <property type="nucleotide sequence ID" value="XM_043157616.1"/>
</dbReference>
<gene>
    <name evidence="1" type="ORF">E1B28_012496</name>
</gene>
<sequence>MLSRTHLKSRICPDKLRDSVVGFLGNAAQNGLGNPAETWTFIDVLSQVHRYTTISSLGSQLSIADRGSA</sequence>
<dbReference type="KEGG" id="more:E1B28_012496"/>
<protein>
    <submittedName>
        <fullName evidence="1">Uncharacterized protein</fullName>
    </submittedName>
</protein>
<evidence type="ECO:0000313" key="2">
    <source>
        <dbReference type="Proteomes" id="UP001049176"/>
    </source>
</evidence>
<proteinExistence type="predicted"/>